<evidence type="ECO:0000259" key="1">
    <source>
        <dbReference type="PROSITE" id="PS50162"/>
    </source>
</evidence>
<name>A0A0G4IQY1_PLABS</name>
<dbReference type="GO" id="GO:0005524">
    <property type="term" value="F:ATP binding"/>
    <property type="evidence" value="ECO:0007669"/>
    <property type="project" value="InterPro"/>
</dbReference>
<dbReference type="SUPFAM" id="SSF52540">
    <property type="entry name" value="P-loop containing nucleoside triphosphate hydrolases"/>
    <property type="match status" value="1"/>
</dbReference>
<dbReference type="GO" id="GO:0045003">
    <property type="term" value="P:double-strand break repair via synthesis-dependent strand annealing"/>
    <property type="evidence" value="ECO:0007669"/>
    <property type="project" value="TreeGrafter"/>
</dbReference>
<dbReference type="GO" id="GO:0005657">
    <property type="term" value="C:replication fork"/>
    <property type="evidence" value="ECO:0007669"/>
    <property type="project" value="TreeGrafter"/>
</dbReference>
<dbReference type="InterPro" id="IPR027417">
    <property type="entry name" value="P-loop_NTPase"/>
</dbReference>
<sequence>MTPTQGEGVPRPVTAWDELTTRPAATPHFLSLGDELIDGALGGGIGPGVTEIWGEEGSGKSHLGLLLALQVQLPLELGGLDGTAVYISTEGSIPVTRLKSLSEGIIERHPWMRIWSFLDNISVYNVQTFEEQQRILFSELPMRLSEDRSVRLVVIDSISGLLRTECAPSTERSIHVFHLSVHLHELARVHGVRIIAINQVADVVSGADSGGAILQYGPVAYDRSGSVSIRGTKEAGANCTS</sequence>
<protein>
    <recommendedName>
        <fullName evidence="1">RecA family profile 1 domain-containing protein</fullName>
    </recommendedName>
</protein>
<dbReference type="Proteomes" id="UP000039324">
    <property type="component" value="Unassembled WGS sequence"/>
</dbReference>
<accession>A0A0G4IQY1</accession>
<dbReference type="Pfam" id="PF08423">
    <property type="entry name" value="Rad51"/>
    <property type="match status" value="1"/>
</dbReference>
<evidence type="ECO:0000313" key="2">
    <source>
        <dbReference type="EMBL" id="CEO97584.1"/>
    </source>
</evidence>
<dbReference type="OMA" id="IANCMDR"/>
<dbReference type="PANTHER" id="PTHR46487">
    <property type="entry name" value="DNA REPAIR PROTEIN XRCC3"/>
    <property type="match status" value="1"/>
</dbReference>
<dbReference type="GO" id="GO:0000722">
    <property type="term" value="P:telomere maintenance via recombination"/>
    <property type="evidence" value="ECO:0007669"/>
    <property type="project" value="TreeGrafter"/>
</dbReference>
<dbReference type="GO" id="GO:0000400">
    <property type="term" value="F:four-way junction DNA binding"/>
    <property type="evidence" value="ECO:0007669"/>
    <property type="project" value="TreeGrafter"/>
</dbReference>
<dbReference type="SMART" id="SM00382">
    <property type="entry name" value="AAA"/>
    <property type="match status" value="1"/>
</dbReference>
<keyword evidence="3" id="KW-1185">Reference proteome</keyword>
<dbReference type="PANTHER" id="PTHR46487:SF1">
    <property type="entry name" value="DNA REPAIR PROTEIN XRCC3"/>
    <property type="match status" value="1"/>
</dbReference>
<dbReference type="GO" id="GO:0071140">
    <property type="term" value="P:resolution of mitotic recombination intermediates"/>
    <property type="evidence" value="ECO:0007669"/>
    <property type="project" value="TreeGrafter"/>
</dbReference>
<dbReference type="PROSITE" id="PS50162">
    <property type="entry name" value="RECA_2"/>
    <property type="match status" value="1"/>
</dbReference>
<dbReference type="EMBL" id="CDSF01000079">
    <property type="protein sequence ID" value="CEO97584.1"/>
    <property type="molecule type" value="Genomic_DNA"/>
</dbReference>
<dbReference type="STRING" id="37360.A0A0G4IQY1"/>
<organism evidence="2 3">
    <name type="scientific">Plasmodiophora brassicae</name>
    <name type="common">Clubroot disease agent</name>
    <dbReference type="NCBI Taxonomy" id="37360"/>
    <lineage>
        <taxon>Eukaryota</taxon>
        <taxon>Sar</taxon>
        <taxon>Rhizaria</taxon>
        <taxon>Endomyxa</taxon>
        <taxon>Phytomyxea</taxon>
        <taxon>Plasmodiophorida</taxon>
        <taxon>Plasmodiophoridae</taxon>
        <taxon>Plasmodiophora</taxon>
    </lineage>
</organism>
<reference evidence="2 3" key="1">
    <citation type="submission" date="2015-02" db="EMBL/GenBank/DDBJ databases">
        <authorList>
            <person name="Chooi Y.-H."/>
        </authorList>
    </citation>
    <scope>NUCLEOTIDE SEQUENCE [LARGE SCALE GENOMIC DNA]</scope>
    <source>
        <strain evidence="2">E3</strain>
    </source>
</reference>
<dbReference type="GO" id="GO:0090656">
    <property type="term" value="P:t-circle formation"/>
    <property type="evidence" value="ECO:0007669"/>
    <property type="project" value="TreeGrafter"/>
</dbReference>
<dbReference type="OrthoDB" id="1861185at2759"/>
<gene>
    <name evidence="2" type="ORF">PBRA_000929</name>
</gene>
<dbReference type="AlphaFoldDB" id="A0A0G4IQY1"/>
<dbReference type="InterPro" id="IPR020588">
    <property type="entry name" value="RecA_ATP-bd"/>
</dbReference>
<dbReference type="GO" id="GO:0033065">
    <property type="term" value="C:Rad51C-XRCC3 complex"/>
    <property type="evidence" value="ECO:0007669"/>
    <property type="project" value="TreeGrafter"/>
</dbReference>
<dbReference type="InterPro" id="IPR003593">
    <property type="entry name" value="AAA+_ATPase"/>
</dbReference>
<dbReference type="InterPro" id="IPR013632">
    <property type="entry name" value="Rad51_C"/>
</dbReference>
<dbReference type="GO" id="GO:0140664">
    <property type="term" value="F:ATP-dependent DNA damage sensor activity"/>
    <property type="evidence" value="ECO:0007669"/>
    <property type="project" value="InterPro"/>
</dbReference>
<proteinExistence type="predicted"/>
<evidence type="ECO:0000313" key="3">
    <source>
        <dbReference type="Proteomes" id="UP000039324"/>
    </source>
</evidence>
<dbReference type="Gene3D" id="3.40.50.300">
    <property type="entry name" value="P-loop containing nucleotide triphosphate hydrolases"/>
    <property type="match status" value="1"/>
</dbReference>
<feature type="domain" description="RecA family profile 1" evidence="1">
    <location>
        <begin position="26"/>
        <end position="200"/>
    </location>
</feature>